<dbReference type="Proteomes" id="UP001085076">
    <property type="component" value="Miscellaneous, Linkage group lg08"/>
</dbReference>
<evidence type="ECO:0000313" key="6">
    <source>
        <dbReference type="EMBL" id="KAJ0964873.1"/>
    </source>
</evidence>
<dbReference type="PANTHER" id="PTHR47938">
    <property type="entry name" value="RESPIRATORY COMPLEX I CHAPERONE (CIA84), PUTATIVE (AFU_ORTHOLOGUE AFUA_2G06020)-RELATED"/>
    <property type="match status" value="1"/>
</dbReference>
<protein>
    <recommendedName>
        <fullName evidence="5">Protein kinase domain-containing protein</fullName>
    </recommendedName>
</protein>
<gene>
    <name evidence="6" type="ORF">J5N97_026011</name>
</gene>
<feature type="repeat" description="PPR" evidence="3">
    <location>
        <begin position="259"/>
        <end position="293"/>
    </location>
</feature>
<feature type="binding site" evidence="4">
    <location>
        <position position="618"/>
    </location>
    <ligand>
        <name>ATP</name>
        <dbReference type="ChEBI" id="CHEBI:30616"/>
    </ligand>
</feature>
<keyword evidence="4" id="KW-0067">ATP-binding</keyword>
<dbReference type="EMBL" id="JAGGNH010000008">
    <property type="protein sequence ID" value="KAJ0964873.1"/>
    <property type="molecule type" value="Genomic_DNA"/>
</dbReference>
<feature type="repeat" description="PPR" evidence="3">
    <location>
        <begin position="364"/>
        <end position="398"/>
    </location>
</feature>
<dbReference type="PROSITE" id="PS51375">
    <property type="entry name" value="PPR"/>
    <property type="match status" value="5"/>
</dbReference>
<feature type="domain" description="Protein kinase" evidence="5">
    <location>
        <begin position="590"/>
        <end position="637"/>
    </location>
</feature>
<proteinExistence type="inferred from homology"/>
<evidence type="ECO:0000256" key="3">
    <source>
        <dbReference type="PROSITE-ProRule" id="PRU00708"/>
    </source>
</evidence>
<dbReference type="InterPro" id="IPR011990">
    <property type="entry name" value="TPR-like_helical_dom_sf"/>
</dbReference>
<dbReference type="AlphaFoldDB" id="A0A9D5C2M4"/>
<dbReference type="Pfam" id="PF12854">
    <property type="entry name" value="PPR_1"/>
    <property type="match status" value="1"/>
</dbReference>
<evidence type="ECO:0000313" key="7">
    <source>
        <dbReference type="Proteomes" id="UP001085076"/>
    </source>
</evidence>
<dbReference type="GO" id="GO:0004672">
    <property type="term" value="F:protein kinase activity"/>
    <property type="evidence" value="ECO:0007669"/>
    <property type="project" value="InterPro"/>
</dbReference>
<dbReference type="InterPro" id="IPR002885">
    <property type="entry name" value="PPR_rpt"/>
</dbReference>
<keyword evidence="2" id="KW-0677">Repeat</keyword>
<sequence>MAVAVRKTSPFRLLSLLRLEKDPNLAFHLFQNPNPSSTSNRRPFRYSARAYDLIICKLGRARMFPEMESILEQMQHETRFIPREPLFCAIISFYGRARMPAAAVRAYDRIPSFRCTRTCRSFNSLLHALLSCHEFTSVRELRRALGSNELGVTPDACTYNILLRACTSLDDARVLFDEMREKGIWPTAATFGTLISAMCADLKLDSAFNLKDEMIKSYGIKPNVYIYTSLIKALCKNEQLELALKLKNEILLDGELSLDSAIYSTIIRALFRVARKGEVVGILEEMRANSIKPDTVTYNAMIAGFCEEREFDAAFEVLNEMVKHGCKADVVSYNTIIAGFCKENRWREACDLFEDMPRRECRPDVITYRTLFDGMCESGEFQEAKAILDEMMFKGYVPGVASVRRLVEGLGCGGGAKSLGVALCGLAKQNAVELDVWEMRRPEFCRVAFKSSIILHQKKGSPLRLKFQLSDGLITRLMFLNESGDNWMGHKLGYGCGFFCRLATGASYPQAALSGIGTLHECKEACSRNASCQAAFFTYDSEASVGQCYLPSDVSPSERTRGSKFVQDSFEQVEGMPARFSYKDICIATENFCQEIGRGGFGIVFKAVLKDGTLVAVKQLKKKSPGMDEFFAELDFQ</sequence>
<comment type="similarity">
    <text evidence="1">Belongs to the PPR family. P subfamily.</text>
</comment>
<dbReference type="SUPFAM" id="SSF56112">
    <property type="entry name" value="Protein kinase-like (PK-like)"/>
    <property type="match status" value="1"/>
</dbReference>
<evidence type="ECO:0000256" key="1">
    <source>
        <dbReference type="ARBA" id="ARBA00007626"/>
    </source>
</evidence>
<dbReference type="Pfam" id="PF01535">
    <property type="entry name" value="PPR"/>
    <property type="match status" value="1"/>
</dbReference>
<feature type="repeat" description="PPR" evidence="3">
    <location>
        <begin position="329"/>
        <end position="363"/>
    </location>
</feature>
<dbReference type="Pfam" id="PF13041">
    <property type="entry name" value="PPR_2"/>
    <property type="match status" value="2"/>
</dbReference>
<dbReference type="InterPro" id="IPR017441">
    <property type="entry name" value="Protein_kinase_ATP_BS"/>
</dbReference>
<dbReference type="InterPro" id="IPR000719">
    <property type="entry name" value="Prot_kinase_dom"/>
</dbReference>
<dbReference type="GO" id="GO:0003729">
    <property type="term" value="F:mRNA binding"/>
    <property type="evidence" value="ECO:0007669"/>
    <property type="project" value="TreeGrafter"/>
</dbReference>
<evidence type="ECO:0000256" key="2">
    <source>
        <dbReference type="ARBA" id="ARBA00022737"/>
    </source>
</evidence>
<dbReference type="PANTHER" id="PTHR47938:SF35">
    <property type="entry name" value="PENTATRICOPEPTIDE REPEAT-CONTAINING PROTEIN 4, MITOCHONDRIAL-RELATED"/>
    <property type="match status" value="1"/>
</dbReference>
<dbReference type="GO" id="GO:0005524">
    <property type="term" value="F:ATP binding"/>
    <property type="evidence" value="ECO:0007669"/>
    <property type="project" value="UniProtKB-UniRule"/>
</dbReference>
<name>A0A9D5C2M4_9LILI</name>
<dbReference type="PROSITE" id="PS00107">
    <property type="entry name" value="PROTEIN_KINASE_ATP"/>
    <property type="match status" value="1"/>
</dbReference>
<organism evidence="6 7">
    <name type="scientific">Dioscorea zingiberensis</name>
    <dbReference type="NCBI Taxonomy" id="325984"/>
    <lineage>
        <taxon>Eukaryota</taxon>
        <taxon>Viridiplantae</taxon>
        <taxon>Streptophyta</taxon>
        <taxon>Embryophyta</taxon>
        <taxon>Tracheophyta</taxon>
        <taxon>Spermatophyta</taxon>
        <taxon>Magnoliopsida</taxon>
        <taxon>Liliopsida</taxon>
        <taxon>Dioscoreales</taxon>
        <taxon>Dioscoreaceae</taxon>
        <taxon>Dioscorea</taxon>
    </lineage>
</organism>
<dbReference type="Gene3D" id="1.25.40.10">
    <property type="entry name" value="Tetratricopeptide repeat domain"/>
    <property type="match status" value="4"/>
</dbReference>
<reference evidence="6" key="1">
    <citation type="submission" date="2021-03" db="EMBL/GenBank/DDBJ databases">
        <authorList>
            <person name="Li Z."/>
            <person name="Yang C."/>
        </authorList>
    </citation>
    <scope>NUCLEOTIDE SEQUENCE</scope>
    <source>
        <strain evidence="6">Dzin_1.0</strain>
        <tissue evidence="6">Leaf</tissue>
    </source>
</reference>
<dbReference type="OrthoDB" id="185373at2759"/>
<accession>A0A9D5C2M4</accession>
<dbReference type="InterPro" id="IPR011009">
    <property type="entry name" value="Kinase-like_dom_sf"/>
</dbReference>
<dbReference type="Gene3D" id="3.30.200.20">
    <property type="entry name" value="Phosphorylase Kinase, domain 1"/>
    <property type="match status" value="1"/>
</dbReference>
<dbReference type="PROSITE" id="PS50011">
    <property type="entry name" value="PROTEIN_KINASE_DOM"/>
    <property type="match status" value="1"/>
</dbReference>
<dbReference type="NCBIfam" id="TIGR00756">
    <property type="entry name" value="PPR"/>
    <property type="match status" value="6"/>
</dbReference>
<evidence type="ECO:0000256" key="4">
    <source>
        <dbReference type="PROSITE-ProRule" id="PRU10141"/>
    </source>
</evidence>
<keyword evidence="4" id="KW-0547">Nucleotide-binding</keyword>
<keyword evidence="7" id="KW-1185">Reference proteome</keyword>
<comment type="caution">
    <text evidence="6">The sequence shown here is derived from an EMBL/GenBank/DDBJ whole genome shotgun (WGS) entry which is preliminary data.</text>
</comment>
<feature type="repeat" description="PPR" evidence="3">
    <location>
        <begin position="223"/>
        <end position="257"/>
    </location>
</feature>
<feature type="repeat" description="PPR" evidence="3">
    <location>
        <begin position="294"/>
        <end position="328"/>
    </location>
</feature>
<evidence type="ECO:0000259" key="5">
    <source>
        <dbReference type="PROSITE" id="PS50011"/>
    </source>
</evidence>
<reference evidence="6" key="2">
    <citation type="journal article" date="2022" name="Hortic Res">
        <title>The genome of Dioscorea zingiberensis sheds light on the biosynthesis, origin and evolution of the medicinally important diosgenin saponins.</title>
        <authorList>
            <person name="Li Y."/>
            <person name="Tan C."/>
            <person name="Li Z."/>
            <person name="Guo J."/>
            <person name="Li S."/>
            <person name="Chen X."/>
            <person name="Wang C."/>
            <person name="Dai X."/>
            <person name="Yang H."/>
            <person name="Song W."/>
            <person name="Hou L."/>
            <person name="Xu J."/>
            <person name="Tong Z."/>
            <person name="Xu A."/>
            <person name="Yuan X."/>
            <person name="Wang W."/>
            <person name="Yang Q."/>
            <person name="Chen L."/>
            <person name="Sun Z."/>
            <person name="Wang K."/>
            <person name="Pan B."/>
            <person name="Chen J."/>
            <person name="Bao Y."/>
            <person name="Liu F."/>
            <person name="Qi X."/>
            <person name="Gang D.R."/>
            <person name="Wen J."/>
            <person name="Li J."/>
        </authorList>
    </citation>
    <scope>NUCLEOTIDE SEQUENCE</scope>
    <source>
        <strain evidence="6">Dzin_1.0</strain>
    </source>
</reference>